<evidence type="ECO:0000313" key="1">
    <source>
        <dbReference type="EMBL" id="MCU6799939.1"/>
    </source>
</evidence>
<reference evidence="1 2" key="1">
    <citation type="journal article" date="2021" name="ISME Commun">
        <title>Automated analysis of genomic sequences facilitates high-throughput and comprehensive description of bacteria.</title>
        <authorList>
            <person name="Hitch T.C.A."/>
        </authorList>
    </citation>
    <scope>NUCLEOTIDE SEQUENCE [LARGE SCALE GENOMIC DNA]</scope>
    <source>
        <strain evidence="2">f_CCE</strain>
    </source>
</reference>
<sequence>MDKKERIEKQIGTLKGIREMLDMNRTEFSRYMDIPLRTLEEWEAGRRQMPEYVLRLIAYYVKVQKLMKEKGIELEERYEQK</sequence>
<proteinExistence type="predicted"/>
<organism evidence="1 2">
    <name type="scientific">Alitiscatomonas aceti</name>
    <dbReference type="NCBI Taxonomy" id="2981724"/>
    <lineage>
        <taxon>Bacteria</taxon>
        <taxon>Bacillati</taxon>
        <taxon>Bacillota</taxon>
        <taxon>Clostridia</taxon>
        <taxon>Lachnospirales</taxon>
        <taxon>Lachnospiraceae</taxon>
        <taxon>Alitiscatomonas</taxon>
    </lineage>
</organism>
<evidence type="ECO:0000313" key="2">
    <source>
        <dbReference type="Proteomes" id="UP001652395"/>
    </source>
</evidence>
<dbReference type="InterPro" id="IPR010982">
    <property type="entry name" value="Lambda_DNA-bd_dom_sf"/>
</dbReference>
<dbReference type="RefSeq" id="WP_022272653.1">
    <property type="nucleotide sequence ID" value="NZ_JAOQJF010000013.1"/>
</dbReference>
<dbReference type="SUPFAM" id="SSF47413">
    <property type="entry name" value="lambda repressor-like DNA-binding domains"/>
    <property type="match status" value="1"/>
</dbReference>
<accession>A0ABT2UZ73</accession>
<dbReference type="EMBL" id="JAOQJF010000013">
    <property type="protein sequence ID" value="MCU6799939.1"/>
    <property type="molecule type" value="Genomic_DNA"/>
</dbReference>
<dbReference type="Proteomes" id="UP001652395">
    <property type="component" value="Unassembled WGS sequence"/>
</dbReference>
<keyword evidence="2" id="KW-1185">Reference proteome</keyword>
<dbReference type="Gene3D" id="1.10.260.40">
    <property type="entry name" value="lambda repressor-like DNA-binding domains"/>
    <property type="match status" value="1"/>
</dbReference>
<protein>
    <submittedName>
        <fullName evidence="1">Transcriptional regulator</fullName>
    </submittedName>
</protein>
<comment type="caution">
    <text evidence="1">The sequence shown here is derived from an EMBL/GenBank/DDBJ whole genome shotgun (WGS) entry which is preliminary data.</text>
</comment>
<gene>
    <name evidence="1" type="ORF">OCV69_08335</name>
</gene>
<name>A0ABT2UZ73_9FIRM</name>